<evidence type="ECO:0000313" key="3">
    <source>
        <dbReference type="Proteomes" id="UP000324222"/>
    </source>
</evidence>
<organism evidence="2 3">
    <name type="scientific">Portunus trituberculatus</name>
    <name type="common">Swimming crab</name>
    <name type="synonym">Neptunus trituberculatus</name>
    <dbReference type="NCBI Taxonomy" id="210409"/>
    <lineage>
        <taxon>Eukaryota</taxon>
        <taxon>Metazoa</taxon>
        <taxon>Ecdysozoa</taxon>
        <taxon>Arthropoda</taxon>
        <taxon>Crustacea</taxon>
        <taxon>Multicrustacea</taxon>
        <taxon>Malacostraca</taxon>
        <taxon>Eumalacostraca</taxon>
        <taxon>Eucarida</taxon>
        <taxon>Decapoda</taxon>
        <taxon>Pleocyemata</taxon>
        <taxon>Brachyura</taxon>
        <taxon>Eubrachyura</taxon>
        <taxon>Portunoidea</taxon>
        <taxon>Portunidae</taxon>
        <taxon>Portuninae</taxon>
        <taxon>Portunus</taxon>
    </lineage>
</organism>
<comment type="caution">
    <text evidence="2">The sequence shown here is derived from an EMBL/GenBank/DDBJ whole genome shotgun (WGS) entry which is preliminary data.</text>
</comment>
<protein>
    <submittedName>
        <fullName evidence="2">Uncharacterized protein</fullName>
    </submittedName>
</protein>
<dbReference type="EMBL" id="VSRR010000246">
    <property type="protein sequence ID" value="MPC12930.1"/>
    <property type="molecule type" value="Genomic_DNA"/>
</dbReference>
<feature type="region of interest" description="Disordered" evidence="1">
    <location>
        <begin position="1"/>
        <end position="34"/>
    </location>
</feature>
<evidence type="ECO:0000256" key="1">
    <source>
        <dbReference type="SAM" id="MobiDB-lite"/>
    </source>
</evidence>
<dbReference type="Proteomes" id="UP000324222">
    <property type="component" value="Unassembled WGS sequence"/>
</dbReference>
<gene>
    <name evidence="2" type="ORF">E2C01_005645</name>
</gene>
<evidence type="ECO:0000313" key="2">
    <source>
        <dbReference type="EMBL" id="MPC12930.1"/>
    </source>
</evidence>
<name>A0A5B7CU09_PORTR</name>
<reference evidence="2 3" key="1">
    <citation type="submission" date="2019-05" db="EMBL/GenBank/DDBJ databases">
        <title>Another draft genome of Portunus trituberculatus and its Hox gene families provides insights of decapod evolution.</title>
        <authorList>
            <person name="Jeong J.-H."/>
            <person name="Song I."/>
            <person name="Kim S."/>
            <person name="Choi T."/>
            <person name="Kim D."/>
            <person name="Ryu S."/>
            <person name="Kim W."/>
        </authorList>
    </citation>
    <scope>NUCLEOTIDE SEQUENCE [LARGE SCALE GENOMIC DNA]</scope>
    <source>
        <tissue evidence="2">Muscle</tissue>
    </source>
</reference>
<accession>A0A5B7CU09</accession>
<sequence>MDIAGSIRRTNPYVGGESEREGSQNHAASPSPFQPAQTVAATITTTFTTTIIVAPRNLTLRQCIFEQYLDSCRSLDVLRELSMVQLSLNASGFLRSTISWTALASLAYPKGIEQMLVHESPRRQNRDKLAEGDKSNNSACHLGGNGVLPTDA</sequence>
<dbReference type="AlphaFoldDB" id="A0A5B7CU09"/>
<proteinExistence type="predicted"/>
<feature type="compositionally biased region" description="Basic and acidic residues" evidence="1">
    <location>
        <begin position="119"/>
        <end position="134"/>
    </location>
</feature>
<feature type="region of interest" description="Disordered" evidence="1">
    <location>
        <begin position="119"/>
        <end position="152"/>
    </location>
</feature>
<keyword evidence="3" id="KW-1185">Reference proteome</keyword>